<feature type="domain" description="RING-type" evidence="3">
    <location>
        <begin position="435"/>
        <end position="474"/>
    </location>
</feature>
<evidence type="ECO:0000313" key="4">
    <source>
        <dbReference type="EMBL" id="RKP04004.1"/>
    </source>
</evidence>
<feature type="region of interest" description="Disordered" evidence="2">
    <location>
        <begin position="293"/>
        <end position="326"/>
    </location>
</feature>
<protein>
    <recommendedName>
        <fullName evidence="3">RING-type domain-containing protein</fullName>
    </recommendedName>
</protein>
<feature type="region of interest" description="Disordered" evidence="2">
    <location>
        <begin position="343"/>
        <end position="367"/>
    </location>
</feature>
<sequence>MAGAAAAPKRGNRFCCPLCHKDFKLTDGPAHYREELRWLVSAGDTPSTGRRSRDGAFATRPSFGDLLNSKKTAAKSQLTDLEHRLVRIDENRGKRQSQYRHWQKAAKGAGSLEAMGGVGGGADPAGPLSALDAGTVAQVCFVCSSVLPTEPEALDAHIDHCLMAAQRQEQSVSGRHGANGGASSSSAATAAAATSADDGSGFQEYTWAGQKRVRATALIEGSFEASGFIVNRRTNLDTDEDVNIDDDDEGFGKATYSESHLEAFRTASHAAPSGETETSVDAVLGAAAAATAHPAANADAHQAAPESIPSSKTDGQPNAAAPASAEAGAHDILPAAAAHLDATAASSPLPHPPPPASTARDASQHALSVATAATQAAAALHCVSMTDAGADSSGPLVHAATDHLLTAGACESLLVSSLKSHIRDLERFAVDTPKCLVCREGYTDPLVSTICWHVLCEQCWLQSLASKKLCPRCQKIIAPSDLRKLYL</sequence>
<name>A0A4P9XEM6_9FUNG</name>
<organism evidence="4 5">
    <name type="scientific">Caulochytrium protostelioides</name>
    <dbReference type="NCBI Taxonomy" id="1555241"/>
    <lineage>
        <taxon>Eukaryota</taxon>
        <taxon>Fungi</taxon>
        <taxon>Fungi incertae sedis</taxon>
        <taxon>Chytridiomycota</taxon>
        <taxon>Chytridiomycota incertae sedis</taxon>
        <taxon>Chytridiomycetes</taxon>
        <taxon>Caulochytriales</taxon>
        <taxon>Caulochytriaceae</taxon>
        <taxon>Caulochytrium</taxon>
    </lineage>
</organism>
<evidence type="ECO:0000256" key="1">
    <source>
        <dbReference type="PROSITE-ProRule" id="PRU00175"/>
    </source>
</evidence>
<dbReference type="SUPFAM" id="SSF57850">
    <property type="entry name" value="RING/U-box"/>
    <property type="match status" value="1"/>
</dbReference>
<evidence type="ECO:0000259" key="3">
    <source>
        <dbReference type="PROSITE" id="PS50089"/>
    </source>
</evidence>
<keyword evidence="1" id="KW-0479">Metal-binding</keyword>
<dbReference type="InterPro" id="IPR001841">
    <property type="entry name" value="Znf_RING"/>
</dbReference>
<dbReference type="InterPro" id="IPR013083">
    <property type="entry name" value="Znf_RING/FYVE/PHD"/>
</dbReference>
<dbReference type="Pfam" id="PF15926">
    <property type="entry name" value="RNF220"/>
    <property type="match status" value="1"/>
</dbReference>
<accession>A0A4P9XEM6</accession>
<dbReference type="Proteomes" id="UP000274922">
    <property type="component" value="Unassembled WGS sequence"/>
</dbReference>
<dbReference type="Pfam" id="PF13923">
    <property type="entry name" value="zf-C3HC4_2"/>
    <property type="match status" value="1"/>
</dbReference>
<dbReference type="GO" id="GO:0008270">
    <property type="term" value="F:zinc ion binding"/>
    <property type="evidence" value="ECO:0007669"/>
    <property type="project" value="UniProtKB-KW"/>
</dbReference>
<evidence type="ECO:0000313" key="5">
    <source>
        <dbReference type="Proteomes" id="UP000274922"/>
    </source>
</evidence>
<keyword evidence="5" id="KW-1185">Reference proteome</keyword>
<dbReference type="GO" id="GO:0061630">
    <property type="term" value="F:ubiquitin protein ligase activity"/>
    <property type="evidence" value="ECO:0007669"/>
    <property type="project" value="TreeGrafter"/>
</dbReference>
<dbReference type="EMBL" id="ML014115">
    <property type="protein sequence ID" value="RKP04004.1"/>
    <property type="molecule type" value="Genomic_DNA"/>
</dbReference>
<dbReference type="InterPro" id="IPR031824">
    <property type="entry name" value="RNF220_mid"/>
</dbReference>
<dbReference type="STRING" id="1555241.A0A4P9XEM6"/>
<dbReference type="AlphaFoldDB" id="A0A4P9XEM6"/>
<dbReference type="PANTHER" id="PTHR13459">
    <property type="entry name" value="E3 UBIQUITIN-PROTEIN LIGASE RNF220 ISOFORM X1"/>
    <property type="match status" value="1"/>
</dbReference>
<feature type="compositionally biased region" description="Low complexity" evidence="2">
    <location>
        <begin position="293"/>
        <end position="304"/>
    </location>
</feature>
<dbReference type="PROSITE" id="PS50089">
    <property type="entry name" value="ZF_RING_2"/>
    <property type="match status" value="1"/>
</dbReference>
<dbReference type="Gene3D" id="3.30.40.10">
    <property type="entry name" value="Zinc/RING finger domain, C3HC4 (zinc finger)"/>
    <property type="match status" value="1"/>
</dbReference>
<proteinExistence type="predicted"/>
<dbReference type="GO" id="GO:0016567">
    <property type="term" value="P:protein ubiquitination"/>
    <property type="evidence" value="ECO:0007669"/>
    <property type="project" value="TreeGrafter"/>
</dbReference>
<dbReference type="PANTHER" id="PTHR13459:SF1">
    <property type="entry name" value="E3 UBIQUITIN-PROTEIN LIGASE RNF220 ISOFORM X1"/>
    <property type="match status" value="1"/>
</dbReference>
<reference evidence="5" key="1">
    <citation type="journal article" date="2018" name="Nat. Microbiol.">
        <title>Leveraging single-cell genomics to expand the fungal tree of life.</title>
        <authorList>
            <person name="Ahrendt S.R."/>
            <person name="Quandt C.A."/>
            <person name="Ciobanu D."/>
            <person name="Clum A."/>
            <person name="Salamov A."/>
            <person name="Andreopoulos B."/>
            <person name="Cheng J.F."/>
            <person name="Woyke T."/>
            <person name="Pelin A."/>
            <person name="Henrissat B."/>
            <person name="Reynolds N.K."/>
            <person name="Benny G.L."/>
            <person name="Smith M.E."/>
            <person name="James T.Y."/>
            <person name="Grigoriev I.V."/>
        </authorList>
    </citation>
    <scope>NUCLEOTIDE SEQUENCE [LARGE SCALE GENOMIC DNA]</scope>
    <source>
        <strain evidence="5">ATCC 52028</strain>
    </source>
</reference>
<dbReference type="InterPro" id="IPR052443">
    <property type="entry name" value="E3_ubiq-ligase_RNF220-like"/>
</dbReference>
<evidence type="ECO:0000256" key="2">
    <source>
        <dbReference type="SAM" id="MobiDB-lite"/>
    </source>
</evidence>
<keyword evidence="1" id="KW-0862">Zinc</keyword>
<dbReference type="OrthoDB" id="6270329at2759"/>
<keyword evidence="1" id="KW-0863">Zinc-finger</keyword>
<gene>
    <name evidence="4" type="ORF">CXG81DRAFT_16570</name>
</gene>